<evidence type="ECO:0000313" key="2">
    <source>
        <dbReference type="EMBL" id="KAK5073308.1"/>
    </source>
</evidence>
<evidence type="ECO:0000313" key="3">
    <source>
        <dbReference type="Proteomes" id="UP001345013"/>
    </source>
</evidence>
<feature type="transmembrane region" description="Helical" evidence="1">
    <location>
        <begin position="321"/>
        <end position="346"/>
    </location>
</feature>
<dbReference type="EMBL" id="JAVRRG010000316">
    <property type="protein sequence ID" value="KAK5073308.1"/>
    <property type="molecule type" value="Genomic_DNA"/>
</dbReference>
<keyword evidence="3" id="KW-1185">Reference proteome</keyword>
<accession>A0ABR0JU79</accession>
<keyword evidence="1" id="KW-0812">Transmembrane</keyword>
<dbReference type="PANTHER" id="PTHR37576">
    <property type="entry name" value="DEFECT AT LOW TEMPERATURE PROTEIN 1"/>
    <property type="match status" value="1"/>
</dbReference>
<organism evidence="2 3">
    <name type="scientific">Lithohypha guttulata</name>
    <dbReference type="NCBI Taxonomy" id="1690604"/>
    <lineage>
        <taxon>Eukaryota</taxon>
        <taxon>Fungi</taxon>
        <taxon>Dikarya</taxon>
        <taxon>Ascomycota</taxon>
        <taxon>Pezizomycotina</taxon>
        <taxon>Eurotiomycetes</taxon>
        <taxon>Chaetothyriomycetidae</taxon>
        <taxon>Chaetothyriales</taxon>
        <taxon>Trichomeriaceae</taxon>
        <taxon>Lithohypha</taxon>
    </lineage>
</organism>
<keyword evidence="1" id="KW-0472">Membrane</keyword>
<keyword evidence="1" id="KW-1133">Transmembrane helix</keyword>
<gene>
    <name evidence="2" type="ORF">LTR24_010372</name>
</gene>
<dbReference type="Proteomes" id="UP001345013">
    <property type="component" value="Unassembled WGS sequence"/>
</dbReference>
<name>A0ABR0JU79_9EURO</name>
<reference evidence="2 3" key="1">
    <citation type="submission" date="2023-08" db="EMBL/GenBank/DDBJ databases">
        <title>Black Yeasts Isolated from many extreme environments.</title>
        <authorList>
            <person name="Coleine C."/>
            <person name="Stajich J.E."/>
            <person name="Selbmann L."/>
        </authorList>
    </citation>
    <scope>NUCLEOTIDE SEQUENCE [LARGE SCALE GENOMIC DNA]</scope>
    <source>
        <strain evidence="2 3">CCFEE 5885</strain>
    </source>
</reference>
<comment type="caution">
    <text evidence="2">The sequence shown here is derived from an EMBL/GenBank/DDBJ whole genome shotgun (WGS) entry which is preliminary data.</text>
</comment>
<evidence type="ECO:0000256" key="1">
    <source>
        <dbReference type="SAM" id="Phobius"/>
    </source>
</evidence>
<protein>
    <submittedName>
        <fullName evidence="2">Uncharacterized protein</fullName>
    </submittedName>
</protein>
<proteinExistence type="predicted"/>
<sequence length="431" mass="47817">MLQARIIAALSLLRGPFYQRASTIDTSHSETTQGNFDLNIARELPDGYTSSSVATRAASTRETARLSAPFTEIMNEYSARSNMTLTYSECGDSCVTRVQAFGFSADCMQYEEFTDYNSSLPYSEILFDSSVSLWLRDYDATNAVEAMGGIALNSTFYEGRNESIDLRTERKYLTYHICNLTPGIVEYDVNLASGTVELGPRSQDRFVQAVDLTAPNYLGGNNTIGGFQYAGDYLFNSEATLSFAGAVSSTHLSGSLANQMLKDINGNWFYTFNDPMHMMLDAMREIAFRASLKVGRDNSTVPVQTLAFTGRRTYSVYRADWVYLILAVTMSIAGLTSILATFHGWWRLGRDVSMNPLEICKAFSAPLLEDAGSNVSFQTFPEHATDFEVRYGFIRDGPTTVKPDNAASVTPQLVVDELTRIHAPREGQIFQ</sequence>
<dbReference type="PANTHER" id="PTHR37576:SF2">
    <property type="entry name" value="DEFECT AT LOW TEMPERATURE PROTEIN 1"/>
    <property type="match status" value="1"/>
</dbReference>